<dbReference type="PROSITE" id="PS51186">
    <property type="entry name" value="GNAT"/>
    <property type="match status" value="1"/>
</dbReference>
<dbReference type="SUPFAM" id="SSF55729">
    <property type="entry name" value="Acyl-CoA N-acyltransferases (Nat)"/>
    <property type="match status" value="1"/>
</dbReference>
<keyword evidence="2" id="KW-0808">Transferase</keyword>
<protein>
    <submittedName>
        <fullName evidence="2">GNAT family N-acetyltransferase</fullName>
    </submittedName>
</protein>
<reference evidence="2 3" key="1">
    <citation type="submission" date="2019-12" db="EMBL/GenBank/DDBJ databases">
        <title>Genomic-based taxomic classification of the family Erythrobacteraceae.</title>
        <authorList>
            <person name="Xu L."/>
        </authorList>
    </citation>
    <scope>NUCLEOTIDE SEQUENCE [LARGE SCALE GENOMIC DNA]</scope>
    <source>
        <strain evidence="2 3">100921-2</strain>
    </source>
</reference>
<dbReference type="GO" id="GO:0016747">
    <property type="term" value="F:acyltransferase activity, transferring groups other than amino-acyl groups"/>
    <property type="evidence" value="ECO:0007669"/>
    <property type="project" value="InterPro"/>
</dbReference>
<dbReference type="Proteomes" id="UP000439522">
    <property type="component" value="Unassembled WGS sequence"/>
</dbReference>
<comment type="caution">
    <text evidence="2">The sequence shown here is derived from an EMBL/GenBank/DDBJ whole genome shotgun (WGS) entry which is preliminary data.</text>
</comment>
<dbReference type="AlphaFoldDB" id="A0A6I4TH40"/>
<dbReference type="Gene3D" id="3.40.630.30">
    <property type="match status" value="1"/>
</dbReference>
<evidence type="ECO:0000313" key="3">
    <source>
        <dbReference type="Proteomes" id="UP000439522"/>
    </source>
</evidence>
<dbReference type="InterPro" id="IPR000182">
    <property type="entry name" value="GNAT_dom"/>
</dbReference>
<feature type="domain" description="N-acetyltransferase" evidence="1">
    <location>
        <begin position="8"/>
        <end position="171"/>
    </location>
</feature>
<dbReference type="EMBL" id="WTZA01000001">
    <property type="protein sequence ID" value="MXO75330.1"/>
    <property type="molecule type" value="Genomic_DNA"/>
</dbReference>
<keyword evidence="3" id="KW-1185">Reference proteome</keyword>
<accession>A0A6I4TH40</accession>
<dbReference type="Pfam" id="PF00583">
    <property type="entry name" value="Acetyltransf_1"/>
    <property type="match status" value="1"/>
</dbReference>
<sequence>MTQGTAQVRLDPLQVSDVEAVLAIQHDVYPAALVEDRPVFLSRIALPRSYCLAAREGARLIGYLVAHGWFANAPPPLGAVLTAEAPGDVLYIHDLGVSREGRGSGIGRTLALRAMELAAGDGIKEAQLIAVGGAEPFWRRLGFAEGAAAARIRPKLQGYGPGSRWMTRRIG</sequence>
<dbReference type="InterPro" id="IPR016181">
    <property type="entry name" value="Acyl_CoA_acyltransferase"/>
</dbReference>
<dbReference type="CDD" id="cd04301">
    <property type="entry name" value="NAT_SF"/>
    <property type="match status" value="1"/>
</dbReference>
<proteinExistence type="predicted"/>
<name>A0A6I4TH40_9SPHN</name>
<dbReference type="OrthoDB" id="359414at2"/>
<evidence type="ECO:0000313" key="2">
    <source>
        <dbReference type="EMBL" id="MXO75330.1"/>
    </source>
</evidence>
<dbReference type="RefSeq" id="WP_160610980.1">
    <property type="nucleotide sequence ID" value="NZ_WTZA01000001.1"/>
</dbReference>
<organism evidence="2 3">
    <name type="scientific">Tsuneonella aeria</name>
    <dbReference type="NCBI Taxonomy" id="1837929"/>
    <lineage>
        <taxon>Bacteria</taxon>
        <taxon>Pseudomonadati</taxon>
        <taxon>Pseudomonadota</taxon>
        <taxon>Alphaproteobacteria</taxon>
        <taxon>Sphingomonadales</taxon>
        <taxon>Erythrobacteraceae</taxon>
        <taxon>Tsuneonella</taxon>
    </lineage>
</organism>
<evidence type="ECO:0000259" key="1">
    <source>
        <dbReference type="PROSITE" id="PS51186"/>
    </source>
</evidence>
<gene>
    <name evidence="2" type="ORF">GRI40_08905</name>
</gene>